<dbReference type="Proteomes" id="UP000177457">
    <property type="component" value="Unassembled WGS sequence"/>
</dbReference>
<reference evidence="1 2" key="1">
    <citation type="journal article" date="2016" name="Nat. Commun.">
        <title>Thousands of microbial genomes shed light on interconnected biogeochemical processes in an aquifer system.</title>
        <authorList>
            <person name="Anantharaman K."/>
            <person name="Brown C.T."/>
            <person name="Hug L.A."/>
            <person name="Sharon I."/>
            <person name="Castelle C.J."/>
            <person name="Probst A.J."/>
            <person name="Thomas B.C."/>
            <person name="Singh A."/>
            <person name="Wilkins M.J."/>
            <person name="Karaoz U."/>
            <person name="Brodie E.L."/>
            <person name="Williams K.H."/>
            <person name="Hubbard S.S."/>
            <person name="Banfield J.F."/>
        </authorList>
    </citation>
    <scope>NUCLEOTIDE SEQUENCE [LARGE SCALE GENOMIC DNA]</scope>
</reference>
<dbReference type="STRING" id="1798683.A3C90_01380"/>
<name>A0A1F6MHJ9_9BACT</name>
<dbReference type="AlphaFoldDB" id="A0A1F6MHJ9"/>
<sequence length="158" mass="17590">MILAQFIKSTLESMLILLCATGILLLAGAAVLQNQVLDVTKSAMSASQDDMERIHRDKRVSRLLAQTEGIQTQYVLWTPMLAEFSASIPDGVTLTRMFFDKDAKTAEFSGTARTRDDLLALERRFQELSYISSIALPLSNLTQQENISFTLTAELTEL</sequence>
<accession>A0A1F6MHJ9</accession>
<protein>
    <recommendedName>
        <fullName evidence="3">PilN domain-containing protein</fullName>
    </recommendedName>
</protein>
<organism evidence="1 2">
    <name type="scientific">Candidatus Magasanikbacteria bacterium RIFCSPHIGHO2_02_FULL_51_14</name>
    <dbReference type="NCBI Taxonomy" id="1798683"/>
    <lineage>
        <taxon>Bacteria</taxon>
        <taxon>Candidatus Magasanikiibacteriota</taxon>
    </lineage>
</organism>
<dbReference type="EMBL" id="MFQE01000035">
    <property type="protein sequence ID" value="OGH71109.1"/>
    <property type="molecule type" value="Genomic_DNA"/>
</dbReference>
<proteinExistence type="predicted"/>
<evidence type="ECO:0000313" key="1">
    <source>
        <dbReference type="EMBL" id="OGH71109.1"/>
    </source>
</evidence>
<dbReference type="InterPro" id="IPR007813">
    <property type="entry name" value="PilN"/>
</dbReference>
<gene>
    <name evidence="1" type="ORF">A3C90_01380</name>
</gene>
<evidence type="ECO:0008006" key="3">
    <source>
        <dbReference type="Google" id="ProtNLM"/>
    </source>
</evidence>
<comment type="caution">
    <text evidence="1">The sequence shown here is derived from an EMBL/GenBank/DDBJ whole genome shotgun (WGS) entry which is preliminary data.</text>
</comment>
<evidence type="ECO:0000313" key="2">
    <source>
        <dbReference type="Proteomes" id="UP000177457"/>
    </source>
</evidence>
<dbReference type="Pfam" id="PF05137">
    <property type="entry name" value="PilN"/>
    <property type="match status" value="1"/>
</dbReference>